<evidence type="ECO:0000313" key="2">
    <source>
        <dbReference type="EMBL" id="KAK4496502.1"/>
    </source>
</evidence>
<name>A0ABR0E4Z4_ZASCE</name>
<evidence type="ECO:0000313" key="3">
    <source>
        <dbReference type="Proteomes" id="UP001305779"/>
    </source>
</evidence>
<gene>
    <name evidence="2" type="ORF">PRZ48_012482</name>
</gene>
<keyword evidence="3" id="KW-1185">Reference proteome</keyword>
<dbReference type="Proteomes" id="UP001305779">
    <property type="component" value="Unassembled WGS sequence"/>
</dbReference>
<feature type="region of interest" description="Disordered" evidence="1">
    <location>
        <begin position="1"/>
        <end position="28"/>
    </location>
</feature>
<accession>A0ABR0E4Z4</accession>
<protein>
    <submittedName>
        <fullName evidence="2">Uncharacterized protein</fullName>
    </submittedName>
</protein>
<organism evidence="2 3">
    <name type="scientific">Zasmidium cellare</name>
    <name type="common">Wine cellar mold</name>
    <name type="synonym">Racodium cellare</name>
    <dbReference type="NCBI Taxonomy" id="395010"/>
    <lineage>
        <taxon>Eukaryota</taxon>
        <taxon>Fungi</taxon>
        <taxon>Dikarya</taxon>
        <taxon>Ascomycota</taxon>
        <taxon>Pezizomycotina</taxon>
        <taxon>Dothideomycetes</taxon>
        <taxon>Dothideomycetidae</taxon>
        <taxon>Mycosphaerellales</taxon>
        <taxon>Mycosphaerellaceae</taxon>
        <taxon>Zasmidium</taxon>
    </lineage>
</organism>
<evidence type="ECO:0000256" key="1">
    <source>
        <dbReference type="SAM" id="MobiDB-lite"/>
    </source>
</evidence>
<sequence>MPKKPKKTPPQPPKKLKHKVRTGKKSKLTDSMAHRIQDFLDNGGLGNRKADFAFIKPVPKTDKLWHTSKSDRKLHLTVEFRYKGKHVTTKHVYPT</sequence>
<reference evidence="2 3" key="1">
    <citation type="journal article" date="2023" name="G3 (Bethesda)">
        <title>A chromosome-level genome assembly of Zasmidium syzygii isolated from banana leaves.</title>
        <authorList>
            <person name="van Westerhoven A.C."/>
            <person name="Mehrabi R."/>
            <person name="Talebi R."/>
            <person name="Steentjes M.B.F."/>
            <person name="Corcolon B."/>
            <person name="Chong P.A."/>
            <person name="Kema G.H.J."/>
            <person name="Seidl M.F."/>
        </authorList>
    </citation>
    <scope>NUCLEOTIDE SEQUENCE [LARGE SCALE GENOMIC DNA]</scope>
    <source>
        <strain evidence="2 3">P124</strain>
    </source>
</reference>
<dbReference type="EMBL" id="JAXOVC010000010">
    <property type="protein sequence ID" value="KAK4496502.1"/>
    <property type="molecule type" value="Genomic_DNA"/>
</dbReference>
<comment type="caution">
    <text evidence="2">The sequence shown here is derived from an EMBL/GenBank/DDBJ whole genome shotgun (WGS) entry which is preliminary data.</text>
</comment>
<proteinExistence type="predicted"/>
<feature type="compositionally biased region" description="Basic residues" evidence="1">
    <location>
        <begin position="14"/>
        <end position="26"/>
    </location>
</feature>